<sequence length="761" mass="89483">MWKTGMTYLFWDDLMLRKFINDTFTWFIETYDSYPYNIQRLDVARYFLLFCFGGIYSDLDIACPNAIDNILNSLSALQGIVLMETKPSGVSNDLMIAAKHHPFMEYVIFGLLLAKKNYIIPYFTVMLTTGSIYLTRKAQLYNRKSQILHINNSLYGNKYFKHFRGGNPGFFRSHEWKNFSTYKGISMIVHQTWKYGNVPEVWLKAQKTWREQKCGKKDITYLFWDDLMLRKFINDTFPWFIETYDSYPFNIQRVDVARYFLLFYFGGIYSDLDIACRPNAIDKILNSLSASQGIVLMETKPSGVSNDLMIAAKQHPFMEYVISGLVPAKKNYIIPYFTVMLTTGSIYLTRKAQLYNRKSQILNINNSLYGNKYFKHLKGGSWHSVDGKILWLLYTKLNWLSCCKMFLLTLAFAFTLLIVKLAKRKGRRYILSVRNFVWRKLPRGDTECDTMFFHRIIKKIFVFSVILGVFLLMLGFYVWITFMYVTRSSLIEDPGLLISHQWKNFSTYKGIPMIVHQTWKDRNVPEVWWAAQKTWRIRKCGKMEITYLFWDDLMLRKFMSDTFPWFIETYDSYPFDIQRVDVARYFLLYCFGGIYSDLDIACRANAIDKILNSLSASQGIVLMETNPSGISNDLMIAAKHHPFMGYVISGLISAKRNYIIPFFTVMLTTGSIYLTRKDQLYNRQSQILHINNSLYGHKYFVHFKGGSWHGSDAKVLWLLYTNLKNRVSVSLFFKMFFLTFLFAFTLIIVKAVKRKRRYIMG</sequence>
<keyword evidence="2" id="KW-0812">Transmembrane</keyword>
<proteinExistence type="predicted"/>
<feature type="transmembrane region" description="Helical" evidence="2">
    <location>
        <begin position="397"/>
        <end position="419"/>
    </location>
</feature>
<dbReference type="GO" id="GO:0016020">
    <property type="term" value="C:membrane"/>
    <property type="evidence" value="ECO:0007669"/>
    <property type="project" value="GOC"/>
</dbReference>
<dbReference type="EMBL" id="CAJPWZ010001673">
    <property type="protein sequence ID" value="CAG2220885.1"/>
    <property type="molecule type" value="Genomic_DNA"/>
</dbReference>
<dbReference type="GO" id="GO:0051999">
    <property type="term" value="P:mannosyl-inositol phosphorylceramide biosynthetic process"/>
    <property type="evidence" value="ECO:0007669"/>
    <property type="project" value="TreeGrafter"/>
</dbReference>
<dbReference type="PANTHER" id="PTHR32385">
    <property type="entry name" value="MANNOSYL PHOSPHORYLINOSITOL CERAMIDE SYNTHASE"/>
    <property type="match status" value="1"/>
</dbReference>
<dbReference type="SUPFAM" id="SSF53448">
    <property type="entry name" value="Nucleotide-diphospho-sugar transferases"/>
    <property type="match status" value="3"/>
</dbReference>
<reference evidence="3" key="1">
    <citation type="submission" date="2021-03" db="EMBL/GenBank/DDBJ databases">
        <authorList>
            <person name="Bekaert M."/>
        </authorList>
    </citation>
    <scope>NUCLEOTIDE SEQUENCE</scope>
</reference>
<feature type="transmembrane region" description="Helical" evidence="2">
    <location>
        <begin position="118"/>
        <end position="135"/>
    </location>
</feature>
<evidence type="ECO:0000313" key="3">
    <source>
        <dbReference type="EMBL" id="CAG2220885.1"/>
    </source>
</evidence>
<keyword evidence="1 3" id="KW-0808">Transferase</keyword>
<dbReference type="Pfam" id="PF04488">
    <property type="entry name" value="Gly_transf_sug"/>
    <property type="match status" value="3"/>
</dbReference>
<name>A0A8S3SKN2_MYTED</name>
<dbReference type="InterPro" id="IPR007577">
    <property type="entry name" value="GlycoTrfase_DXD_sugar-bd_CS"/>
</dbReference>
<evidence type="ECO:0000313" key="4">
    <source>
        <dbReference type="Proteomes" id="UP000683360"/>
    </source>
</evidence>
<organism evidence="3 4">
    <name type="scientific">Mytilus edulis</name>
    <name type="common">Blue mussel</name>
    <dbReference type="NCBI Taxonomy" id="6550"/>
    <lineage>
        <taxon>Eukaryota</taxon>
        <taxon>Metazoa</taxon>
        <taxon>Spiralia</taxon>
        <taxon>Lophotrochozoa</taxon>
        <taxon>Mollusca</taxon>
        <taxon>Bivalvia</taxon>
        <taxon>Autobranchia</taxon>
        <taxon>Pteriomorphia</taxon>
        <taxon>Mytilida</taxon>
        <taxon>Mytiloidea</taxon>
        <taxon>Mytilidae</taxon>
        <taxon>Mytilinae</taxon>
        <taxon>Mytilus</taxon>
    </lineage>
</organism>
<keyword evidence="4" id="KW-1185">Reference proteome</keyword>
<keyword evidence="3" id="KW-0328">Glycosyltransferase</keyword>
<dbReference type="InterPro" id="IPR051706">
    <property type="entry name" value="Glycosyltransferase_domain"/>
</dbReference>
<feature type="transmembrane region" description="Helical" evidence="2">
    <location>
        <begin position="332"/>
        <end position="349"/>
    </location>
</feature>
<dbReference type="InterPro" id="IPR029044">
    <property type="entry name" value="Nucleotide-diphossugar_trans"/>
</dbReference>
<dbReference type="PANTHER" id="PTHR32385:SF15">
    <property type="entry name" value="INOSITOL PHOSPHOCERAMIDE MANNOSYLTRANSFERASE 1"/>
    <property type="match status" value="1"/>
</dbReference>
<dbReference type="AlphaFoldDB" id="A0A8S3SKN2"/>
<dbReference type="GO" id="GO:0103064">
    <property type="term" value="F:inositol phosphorylceramide mannosyltransferase activity"/>
    <property type="evidence" value="ECO:0007669"/>
    <property type="project" value="UniProtKB-EC"/>
</dbReference>
<evidence type="ECO:0000256" key="2">
    <source>
        <dbReference type="SAM" id="Phobius"/>
    </source>
</evidence>
<protein>
    <submittedName>
        <fullName evidence="3">CSG1</fullName>
        <ecNumber evidence="3">2.4.1.370</ecNumber>
    </submittedName>
</protein>
<feature type="transmembrane region" description="Helical" evidence="2">
    <location>
        <begin position="460"/>
        <end position="480"/>
    </location>
</feature>
<accession>A0A8S3SKN2</accession>
<comment type="caution">
    <text evidence="3">The sequence shown here is derived from an EMBL/GenBank/DDBJ whole genome shotgun (WGS) entry which is preliminary data.</text>
</comment>
<gene>
    <name evidence="3" type="ORF">MEDL_34364</name>
</gene>
<keyword evidence="2" id="KW-1133">Transmembrane helix</keyword>
<dbReference type="Gene3D" id="3.90.550.20">
    <property type="match status" value="3"/>
</dbReference>
<dbReference type="OrthoDB" id="10037595at2759"/>
<keyword evidence="2" id="KW-0472">Membrane</keyword>
<feature type="transmembrane region" description="Helical" evidence="2">
    <location>
        <begin position="731"/>
        <end position="752"/>
    </location>
</feature>
<dbReference type="EC" id="2.4.1.370" evidence="3"/>
<dbReference type="Proteomes" id="UP000683360">
    <property type="component" value="Unassembled WGS sequence"/>
</dbReference>
<evidence type="ECO:0000256" key="1">
    <source>
        <dbReference type="ARBA" id="ARBA00022679"/>
    </source>
</evidence>